<name>A0ABQ2MKU8_9ACTN</name>
<gene>
    <name evidence="2" type="ORF">GCM10012287_42280</name>
</gene>
<comment type="caution">
    <text evidence="2">The sequence shown here is derived from an EMBL/GenBank/DDBJ whole genome shotgun (WGS) entry which is preliminary data.</text>
</comment>
<feature type="domain" description="DUF427" evidence="1">
    <location>
        <begin position="38"/>
        <end position="129"/>
    </location>
</feature>
<proteinExistence type="predicted"/>
<dbReference type="Proteomes" id="UP000631535">
    <property type="component" value="Unassembled WGS sequence"/>
</dbReference>
<feature type="domain" description="DUF427" evidence="1">
    <location>
        <begin position="162"/>
        <end position="253"/>
    </location>
</feature>
<dbReference type="RefSeq" id="WP_189038770.1">
    <property type="nucleotide sequence ID" value="NZ_BMMP01000014.1"/>
</dbReference>
<evidence type="ECO:0000313" key="3">
    <source>
        <dbReference type="Proteomes" id="UP000631535"/>
    </source>
</evidence>
<evidence type="ECO:0000259" key="1">
    <source>
        <dbReference type="Pfam" id="PF04248"/>
    </source>
</evidence>
<reference evidence="3" key="1">
    <citation type="journal article" date="2019" name="Int. J. Syst. Evol. Microbiol.">
        <title>The Global Catalogue of Microorganisms (GCM) 10K type strain sequencing project: providing services to taxonomists for standard genome sequencing and annotation.</title>
        <authorList>
            <consortium name="The Broad Institute Genomics Platform"/>
            <consortium name="The Broad Institute Genome Sequencing Center for Infectious Disease"/>
            <person name="Wu L."/>
            <person name="Ma J."/>
        </authorList>
    </citation>
    <scope>NUCLEOTIDE SEQUENCE [LARGE SCALE GENOMIC DNA]</scope>
    <source>
        <strain evidence="3">CGMCC 4.7178</strain>
    </source>
</reference>
<keyword evidence="3" id="KW-1185">Reference proteome</keyword>
<dbReference type="InterPro" id="IPR007361">
    <property type="entry name" value="DUF427"/>
</dbReference>
<evidence type="ECO:0000313" key="2">
    <source>
        <dbReference type="EMBL" id="GGO54107.1"/>
    </source>
</evidence>
<sequence length="266" mass="29869">MSLTLGGGPLASRSPATVNYSIDGPAHRLLWQPFPRRVRALLSGEKVLDSDNAKLLHESNLLPQVYVPASDVRPELLEESLHTTHCPFKGDARYWSVRVGERLAENAVWGYPEPLPGVEWLRGHVAVYWASMDTWYDEDEEAVGHIRDPYHRVDVRPTSRHVVVEAAGRQVAESRRAMLLSETGLPNRYYLPQSDVRGELLELSATRTHCPYKGQASYLTVRDGATAIEDAAWCYEKPLDEARRIARHLCFLADGVQTFVDGEPLA</sequence>
<organism evidence="2 3">
    <name type="scientific">Streptomyces daqingensis</name>
    <dbReference type="NCBI Taxonomy" id="1472640"/>
    <lineage>
        <taxon>Bacteria</taxon>
        <taxon>Bacillati</taxon>
        <taxon>Actinomycetota</taxon>
        <taxon>Actinomycetes</taxon>
        <taxon>Kitasatosporales</taxon>
        <taxon>Streptomycetaceae</taxon>
        <taxon>Streptomyces</taxon>
    </lineage>
</organism>
<accession>A0ABQ2MKU8</accession>
<protein>
    <recommendedName>
        <fullName evidence="1">DUF427 domain-containing protein</fullName>
    </recommendedName>
</protein>
<dbReference type="Pfam" id="PF04248">
    <property type="entry name" value="NTP_transf_9"/>
    <property type="match status" value="2"/>
</dbReference>
<dbReference type="EMBL" id="BMMP01000014">
    <property type="protein sequence ID" value="GGO54107.1"/>
    <property type="molecule type" value="Genomic_DNA"/>
</dbReference>
<dbReference type="PANTHER" id="PTHR34310">
    <property type="entry name" value="DUF427 DOMAIN PROTEIN (AFU_ORTHOLOGUE AFUA_3G02220)"/>
    <property type="match status" value="1"/>
</dbReference>
<dbReference type="Gene3D" id="2.170.150.40">
    <property type="entry name" value="Domain of unknown function (DUF427)"/>
    <property type="match status" value="2"/>
</dbReference>
<dbReference type="InterPro" id="IPR038694">
    <property type="entry name" value="DUF427_sf"/>
</dbReference>
<dbReference type="PANTHER" id="PTHR34310:SF9">
    <property type="entry name" value="BLR5716 PROTEIN"/>
    <property type="match status" value="1"/>
</dbReference>